<comment type="subcellular location">
    <subcellularLocation>
        <location evidence="1">Membrane</location>
        <topology evidence="1">Single-pass type I membrane protein</topology>
    </subcellularLocation>
</comment>
<dbReference type="Proteomes" id="UP000515158">
    <property type="component" value="Unplaced"/>
</dbReference>
<keyword evidence="4" id="KW-0677">Repeat</keyword>
<feature type="domain" description="Ig-like" evidence="12">
    <location>
        <begin position="16"/>
        <end position="110"/>
    </location>
</feature>
<dbReference type="GO" id="GO:0016020">
    <property type="term" value="C:membrane"/>
    <property type="evidence" value="ECO:0007669"/>
    <property type="project" value="UniProtKB-SubCell"/>
</dbReference>
<dbReference type="CDD" id="cd00063">
    <property type="entry name" value="FN3"/>
    <property type="match status" value="6"/>
</dbReference>
<dbReference type="OrthoDB" id="152385at2759"/>
<evidence type="ECO:0000256" key="2">
    <source>
        <dbReference type="ARBA" id="ARBA00022692"/>
    </source>
</evidence>
<dbReference type="InterPro" id="IPR003598">
    <property type="entry name" value="Ig_sub2"/>
</dbReference>
<dbReference type="GO" id="GO:0007156">
    <property type="term" value="P:homophilic cell adhesion via plasma membrane adhesion molecules"/>
    <property type="evidence" value="ECO:0007669"/>
    <property type="project" value="TreeGrafter"/>
</dbReference>
<evidence type="ECO:0000256" key="3">
    <source>
        <dbReference type="ARBA" id="ARBA00022729"/>
    </source>
</evidence>
<keyword evidence="8" id="KW-1015">Disulfide bond</keyword>
<dbReference type="FunFam" id="2.60.40.10:FF:001035">
    <property type="entry name" value="Down syndrome cell adhesion molecule-like protein Dscam2"/>
    <property type="match status" value="1"/>
</dbReference>
<dbReference type="GO" id="GO:0007416">
    <property type="term" value="P:synapse assembly"/>
    <property type="evidence" value="ECO:0007669"/>
    <property type="project" value="TreeGrafter"/>
</dbReference>
<feature type="domain" description="Fibronectin type-III" evidence="13">
    <location>
        <begin position="608"/>
        <end position="709"/>
    </location>
</feature>
<dbReference type="GeneID" id="117640456"/>
<dbReference type="Pfam" id="PF07679">
    <property type="entry name" value="I-set"/>
    <property type="match status" value="2"/>
</dbReference>
<evidence type="ECO:0000256" key="10">
    <source>
        <dbReference type="SAM" id="MobiDB-lite"/>
    </source>
</evidence>
<keyword evidence="7 11" id="KW-0472">Membrane</keyword>
<organism evidence="15">
    <name type="scientific">Thrips palmi</name>
    <name type="common">Melon thrips</name>
    <dbReference type="NCBI Taxonomy" id="161013"/>
    <lineage>
        <taxon>Eukaryota</taxon>
        <taxon>Metazoa</taxon>
        <taxon>Ecdysozoa</taxon>
        <taxon>Arthropoda</taxon>
        <taxon>Hexapoda</taxon>
        <taxon>Insecta</taxon>
        <taxon>Pterygota</taxon>
        <taxon>Neoptera</taxon>
        <taxon>Paraneoptera</taxon>
        <taxon>Thysanoptera</taxon>
        <taxon>Terebrantia</taxon>
        <taxon>Thripoidea</taxon>
        <taxon>Thripidae</taxon>
        <taxon>Thrips</taxon>
    </lineage>
</organism>
<dbReference type="InterPro" id="IPR007110">
    <property type="entry name" value="Ig-like_dom"/>
</dbReference>
<dbReference type="PANTHER" id="PTHR13817:SF166">
    <property type="entry name" value="NEURONAL IGCAM-RELATED"/>
    <property type="match status" value="1"/>
</dbReference>
<evidence type="ECO:0000256" key="5">
    <source>
        <dbReference type="ARBA" id="ARBA00022889"/>
    </source>
</evidence>
<feature type="domain" description="Ig-like" evidence="12">
    <location>
        <begin position="404"/>
        <end position="500"/>
    </location>
</feature>
<dbReference type="InterPro" id="IPR036179">
    <property type="entry name" value="Ig-like_dom_sf"/>
</dbReference>
<dbReference type="SMART" id="SM00409">
    <property type="entry name" value="IG"/>
    <property type="match status" value="6"/>
</dbReference>
<keyword evidence="6 11" id="KW-1133">Transmembrane helix</keyword>
<feature type="domain" description="Ig-like" evidence="12">
    <location>
        <begin position="305"/>
        <end position="401"/>
    </location>
</feature>
<evidence type="ECO:0000256" key="6">
    <source>
        <dbReference type="ARBA" id="ARBA00022989"/>
    </source>
</evidence>
<dbReference type="SMART" id="SM00060">
    <property type="entry name" value="FN3"/>
    <property type="match status" value="6"/>
</dbReference>
<evidence type="ECO:0000256" key="9">
    <source>
        <dbReference type="ARBA" id="ARBA00023319"/>
    </source>
</evidence>
<keyword evidence="3" id="KW-0732">Signal</keyword>
<evidence type="ECO:0000313" key="14">
    <source>
        <dbReference type="Proteomes" id="UP000515158"/>
    </source>
</evidence>
<dbReference type="PROSITE" id="PS50853">
    <property type="entry name" value="FN3"/>
    <property type="match status" value="6"/>
</dbReference>
<dbReference type="InterPro" id="IPR013783">
    <property type="entry name" value="Ig-like_fold"/>
</dbReference>
<evidence type="ECO:0000256" key="1">
    <source>
        <dbReference type="ARBA" id="ARBA00004479"/>
    </source>
</evidence>
<keyword evidence="9" id="KW-0393">Immunoglobulin domain</keyword>
<dbReference type="InParanoid" id="A0A6P8Y890"/>
<dbReference type="RefSeq" id="XP_034232850.1">
    <property type="nucleotide sequence ID" value="XM_034376959.1"/>
</dbReference>
<dbReference type="Pfam" id="PF13927">
    <property type="entry name" value="Ig_3"/>
    <property type="match status" value="4"/>
</dbReference>
<reference evidence="15" key="1">
    <citation type="submission" date="2025-08" db="UniProtKB">
        <authorList>
            <consortium name="RefSeq"/>
        </authorList>
    </citation>
    <scope>IDENTIFICATION</scope>
    <source>
        <tissue evidence="15">Total insect</tissue>
    </source>
</reference>
<feature type="transmembrane region" description="Helical" evidence="11">
    <location>
        <begin position="1214"/>
        <end position="1236"/>
    </location>
</feature>
<keyword evidence="2 11" id="KW-0812">Transmembrane</keyword>
<dbReference type="Pfam" id="PF25059">
    <property type="entry name" value="FN3_DSCAM-DSCAML_C"/>
    <property type="match status" value="1"/>
</dbReference>
<proteinExistence type="predicted"/>
<feature type="compositionally biased region" description="Basic residues" evidence="10">
    <location>
        <begin position="1326"/>
        <end position="1338"/>
    </location>
</feature>
<dbReference type="FunFam" id="2.60.40.10:FF:000104">
    <property type="entry name" value="Down syndrome cell adhesion molecule b"/>
    <property type="match status" value="1"/>
</dbReference>
<accession>A0A6P8Y890</accession>
<keyword evidence="14" id="KW-1185">Reference proteome</keyword>
<dbReference type="FunFam" id="2.60.40.10:FF:000093">
    <property type="entry name" value="Down syndrome cell adhesion molecule, isoform B"/>
    <property type="match status" value="1"/>
</dbReference>
<evidence type="ECO:0000259" key="12">
    <source>
        <dbReference type="PROSITE" id="PS50835"/>
    </source>
</evidence>
<feature type="domain" description="Fibronectin type-III" evidence="13">
    <location>
        <begin position="998"/>
        <end position="1091"/>
    </location>
</feature>
<dbReference type="GO" id="GO:0045202">
    <property type="term" value="C:synapse"/>
    <property type="evidence" value="ECO:0007669"/>
    <property type="project" value="TreeGrafter"/>
</dbReference>
<feature type="compositionally biased region" description="Gly residues" evidence="10">
    <location>
        <begin position="1373"/>
        <end position="1390"/>
    </location>
</feature>
<gene>
    <name evidence="15" type="primary">LOC117640456</name>
</gene>
<evidence type="ECO:0000256" key="8">
    <source>
        <dbReference type="ARBA" id="ARBA00023157"/>
    </source>
</evidence>
<evidence type="ECO:0000256" key="11">
    <source>
        <dbReference type="SAM" id="Phobius"/>
    </source>
</evidence>
<dbReference type="CDD" id="cd20956">
    <property type="entry name" value="IgI_4_Dscam"/>
    <property type="match status" value="1"/>
</dbReference>
<dbReference type="SUPFAM" id="SSF48726">
    <property type="entry name" value="Immunoglobulin"/>
    <property type="match status" value="6"/>
</dbReference>
<protein>
    <submittedName>
        <fullName evidence="15">Down syndrome cell adhesion molecule-like protein Dscam2</fullName>
    </submittedName>
</protein>
<feature type="domain" description="Ig-like" evidence="12">
    <location>
        <begin position="911"/>
        <end position="994"/>
    </location>
</feature>
<dbReference type="InterPro" id="IPR013098">
    <property type="entry name" value="Ig_I-set"/>
</dbReference>
<dbReference type="FunFam" id="2.60.40.10:FF:000017">
    <property type="entry name" value="Down syndrome cell adhesion molecule b"/>
    <property type="match status" value="1"/>
</dbReference>
<feature type="domain" description="Ig-like" evidence="12">
    <location>
        <begin position="205"/>
        <end position="300"/>
    </location>
</feature>
<dbReference type="InterPro" id="IPR050964">
    <property type="entry name" value="Striated_Muscle_Regulatory"/>
</dbReference>
<keyword evidence="5" id="KW-0130">Cell adhesion</keyword>
<dbReference type="InterPro" id="IPR056754">
    <property type="entry name" value="DSCAM/DSCAML_C"/>
</dbReference>
<dbReference type="FunFam" id="2.60.40.10:FF:000022">
    <property type="entry name" value="Cardiac titin"/>
    <property type="match status" value="1"/>
</dbReference>
<evidence type="ECO:0000256" key="4">
    <source>
        <dbReference type="ARBA" id="ARBA00022737"/>
    </source>
</evidence>
<dbReference type="InterPro" id="IPR036116">
    <property type="entry name" value="FN3_sf"/>
</dbReference>
<dbReference type="FunFam" id="2.60.40.10:FF:000333">
    <property type="entry name" value="Down syndrome cell adhesion molecule"/>
    <property type="match status" value="1"/>
</dbReference>
<dbReference type="PROSITE" id="PS50835">
    <property type="entry name" value="IG_LIKE"/>
    <property type="match status" value="6"/>
</dbReference>
<feature type="domain" description="Fibronectin type-III" evidence="13">
    <location>
        <begin position="714"/>
        <end position="811"/>
    </location>
</feature>
<evidence type="ECO:0000313" key="15">
    <source>
        <dbReference type="RefSeq" id="XP_034232850.1"/>
    </source>
</evidence>
<evidence type="ECO:0000259" key="13">
    <source>
        <dbReference type="PROSITE" id="PS50853"/>
    </source>
</evidence>
<feature type="domain" description="Fibronectin type-III" evidence="13">
    <location>
        <begin position="503"/>
        <end position="603"/>
    </location>
</feature>
<dbReference type="FunCoup" id="A0A6P8Y890">
    <property type="interactions" value="163"/>
</dbReference>
<dbReference type="InterPro" id="IPR003599">
    <property type="entry name" value="Ig_sub"/>
</dbReference>
<feature type="domain" description="Fibronectin type-III" evidence="13">
    <location>
        <begin position="1092"/>
        <end position="1191"/>
    </location>
</feature>
<dbReference type="InterPro" id="IPR003961">
    <property type="entry name" value="FN3_dom"/>
</dbReference>
<dbReference type="CDD" id="cd20958">
    <property type="entry name" value="IgI_5_Dscam"/>
    <property type="match status" value="1"/>
</dbReference>
<dbReference type="FunFam" id="2.60.40.10:FF:000028">
    <property type="entry name" value="Neuronal cell adhesion molecule"/>
    <property type="match status" value="1"/>
</dbReference>
<dbReference type="PANTHER" id="PTHR13817">
    <property type="entry name" value="TITIN"/>
    <property type="match status" value="1"/>
</dbReference>
<feature type="compositionally biased region" description="Polar residues" evidence="10">
    <location>
        <begin position="1354"/>
        <end position="1367"/>
    </location>
</feature>
<dbReference type="Pfam" id="PF00041">
    <property type="entry name" value="fn3"/>
    <property type="match status" value="5"/>
</dbReference>
<dbReference type="Gene3D" id="2.60.40.10">
    <property type="entry name" value="Immunoglobulins"/>
    <property type="match status" value="12"/>
</dbReference>
<feature type="domain" description="Ig-like" evidence="12">
    <location>
        <begin position="115"/>
        <end position="201"/>
    </location>
</feature>
<dbReference type="SMART" id="SM00408">
    <property type="entry name" value="IGc2"/>
    <property type="match status" value="6"/>
</dbReference>
<dbReference type="SUPFAM" id="SSF49265">
    <property type="entry name" value="Fibronectin type III"/>
    <property type="match status" value="4"/>
</dbReference>
<evidence type="ECO:0000256" key="7">
    <source>
        <dbReference type="ARBA" id="ARBA00023136"/>
    </source>
</evidence>
<feature type="compositionally biased region" description="Low complexity" evidence="10">
    <location>
        <begin position="1407"/>
        <end position="1417"/>
    </location>
</feature>
<feature type="region of interest" description="Disordered" evidence="10">
    <location>
        <begin position="1313"/>
        <end position="1429"/>
    </location>
</feature>
<feature type="domain" description="Fibronectin type-III" evidence="13">
    <location>
        <begin position="815"/>
        <end position="913"/>
    </location>
</feature>
<dbReference type="KEGG" id="tpal:117640456"/>
<feature type="region of interest" description="Disordered" evidence="10">
    <location>
        <begin position="588"/>
        <end position="608"/>
    </location>
</feature>
<sequence>MGETTQETQTPKINAPPVLQYSFIEQTLQPGPSVSLKCSAAGQPTPTISWSLDGFPLPTNHRFLIGQYVTVHGDVISHVNISHVTVEDGGEYRCVAENRAGQAHHAARLNVYGLPYIRQIPKVTAVAGETMEIKCPVAGFPIEEIKWERGSAELPEDLRQKVFPSGVLQVERVQKAADAGLYTCTARNKQGHTARRSADVQVIVPPVIEPFKFQDGLSEGMRTRTVCGVSRGDPPLVIRWLKDDTPLASWHVEGPAPSVSQLDQYTSLLSIPNLSAAHSGRFTCVATNAAAEVRYTATLSVKVPPAWEVEPQDSSVERGRHAFLHCRARGVPPPTTVWKKAIGGRNGEYRELRERPPAFRVLSNGTLVLQSVTEEAEGFYLCQANNSIGSPLGKVVQLRVNSRPFFSVPSRMVTVKQGETAVLQCDVSGDRPISVVWLRAGMELTSATNYRVTVKVDPRREGVTAELQLASSESADTGPYHCQAKNTFGTDKQLVQLLVQEPPPRPVGLQTALVTSTTINLQWQHPGGQDADAMRFVVEYRQQQAAAPGATPGPWQRVEARGQHAALVADLRPATRYTLRVVAEGAAGRSEPSQELAVRTEPQQPAGAPLGVTARAVSSTAVLVTWTAPAPELRHGDVTAYNVGFRDDGGQSSYNMTSVPALVGDGEDDGELTLTGLLKFTRYSIVVQAVNVVGAGPMSDPVSALTLEDVPSMPPEDVRCIPLSSQSLQVSWQPPPSGHINGVLQGYHLHYESVNPDQRHPDAADSAKTTSLLTVLLDLRKATNYSVTVRAFTRKGDGVASRPAFCSTDEDAPGPPADIKVVVSGPQSLLLTWLPPADPNGVLTRYNVYNRLVDGTGREELKHDKQQVGAAQTSLEVKGLQQHVKYQFWVTASTRIGEGQSSHEVSQVPTPRVAARVASIGGLVARPWRSSVALACRAVGQPQPRLSWRPKQHRGQVLDSGELMLTGLAKEHAGNYTCTAENAHGADSVTYTLAVQVPPGAPQLFIGTSTSSSILLHWKVADLGGAPLSGLTLHFRRQHGDPSRVDLPRRATSHELKGLQCGTTYHLQLVALNAVGASPGSSTLSVRTQGQAPGKPSAAALLSPGPGSVQLRLAAWPDNGCPLLYFVVRYKPVAGPQAQQWTLVSNSLKPQRRFNINGLSPASGYQLQVEAHNIAGSATEEYTFFTLTKDGEAPPPELVQRGGILQPFYMDMRVVLPVAGAAVAVAAVCVAVALCWRTKQARPVKETLDTKTADAVAQRERYYATLRKVALQAGDKIPETSEDISPYATFQLSDAAPQNTLLHSFMYHEQAMTEAASPPPLGPKGRGQRSRRSSHKSHTCGQDSDESDSDGDPLTSSRTESSNQLDTGPTCGPQGGHGGHGAHGGVGMGARGLKHSQYNFIYHGAPSSTSSDISPMSEQKSLPRRGRHR</sequence>
<dbReference type="GO" id="GO:0048812">
    <property type="term" value="P:neuron projection morphogenesis"/>
    <property type="evidence" value="ECO:0007669"/>
    <property type="project" value="UniProtKB-ARBA"/>
</dbReference>
<name>A0A6P8Y890_THRPL</name>